<reference evidence="1" key="1">
    <citation type="submission" date="2021-01" db="EMBL/GenBank/DDBJ databases">
        <authorList>
            <consortium name="Genoscope - CEA"/>
            <person name="William W."/>
        </authorList>
    </citation>
    <scope>NUCLEOTIDE SEQUENCE</scope>
</reference>
<dbReference type="AlphaFoldDB" id="A0A8S1PGC3"/>
<organism evidence="1 2">
    <name type="scientific">Paramecium sonneborni</name>
    <dbReference type="NCBI Taxonomy" id="65129"/>
    <lineage>
        <taxon>Eukaryota</taxon>
        <taxon>Sar</taxon>
        <taxon>Alveolata</taxon>
        <taxon>Ciliophora</taxon>
        <taxon>Intramacronucleata</taxon>
        <taxon>Oligohymenophorea</taxon>
        <taxon>Peniculida</taxon>
        <taxon>Parameciidae</taxon>
        <taxon>Paramecium</taxon>
    </lineage>
</organism>
<comment type="caution">
    <text evidence="1">The sequence shown here is derived from an EMBL/GenBank/DDBJ whole genome shotgun (WGS) entry which is preliminary data.</text>
</comment>
<name>A0A8S1PGC3_9CILI</name>
<protein>
    <submittedName>
        <fullName evidence="1">Uncharacterized protein</fullName>
    </submittedName>
</protein>
<evidence type="ECO:0000313" key="1">
    <source>
        <dbReference type="EMBL" id="CAD8101478.1"/>
    </source>
</evidence>
<accession>A0A8S1PGC3</accession>
<proteinExistence type="predicted"/>
<gene>
    <name evidence="1" type="ORF">PSON_ATCC_30995.1.T0760002</name>
</gene>
<dbReference type="Proteomes" id="UP000692954">
    <property type="component" value="Unassembled WGS sequence"/>
</dbReference>
<sequence>MYFISQRSHTYEKLKYSYHILGVKNEICLYEKVVSNRSLDNGMAVQQIKYLWGFQE</sequence>
<dbReference type="EMBL" id="CAJJDN010000076">
    <property type="protein sequence ID" value="CAD8101478.1"/>
    <property type="molecule type" value="Genomic_DNA"/>
</dbReference>
<evidence type="ECO:0000313" key="2">
    <source>
        <dbReference type="Proteomes" id="UP000692954"/>
    </source>
</evidence>
<keyword evidence="2" id="KW-1185">Reference proteome</keyword>